<dbReference type="Pfam" id="PF00875">
    <property type="entry name" value="DNA_photolyase"/>
    <property type="match status" value="1"/>
</dbReference>
<dbReference type="Proteomes" id="UP000278542">
    <property type="component" value="Unassembled WGS sequence"/>
</dbReference>
<name>A0A495RK94_9GAMM</name>
<dbReference type="InterPro" id="IPR005101">
    <property type="entry name" value="Cryptochr/Photolyase_FAD-bd"/>
</dbReference>
<dbReference type="GO" id="GO:0003904">
    <property type="term" value="F:deoxyribodipyrimidine photo-lyase activity"/>
    <property type="evidence" value="ECO:0007669"/>
    <property type="project" value="UniProtKB-EC"/>
</dbReference>
<evidence type="ECO:0000256" key="3">
    <source>
        <dbReference type="ARBA" id="ARBA00013149"/>
    </source>
</evidence>
<feature type="domain" description="Photolyase/cryptochrome alpha/beta" evidence="15">
    <location>
        <begin position="2"/>
        <end position="136"/>
    </location>
</feature>
<dbReference type="InterPro" id="IPR006050">
    <property type="entry name" value="DNA_photolyase_N"/>
</dbReference>
<comment type="function">
    <text evidence="10">Involved in repair of UV radiation-induced DNA damage. Catalyzes the light-dependent monomerization (300-600 nm) of cyclobutyl pyrimidine dimers (in cis-syn configuration), which are formed between adjacent bases on the same DNA strand upon exposure to ultraviolet radiation.</text>
</comment>
<keyword evidence="5 12" id="KW-0285">Flavoprotein</keyword>
<dbReference type="InterPro" id="IPR014729">
    <property type="entry name" value="Rossmann-like_a/b/a_fold"/>
</dbReference>
<comment type="catalytic activity">
    <reaction evidence="9">
        <text>cyclobutadipyrimidine (in DNA) = 2 pyrimidine residues (in DNA).</text>
        <dbReference type="EC" id="4.1.99.3"/>
    </reaction>
</comment>
<dbReference type="PROSITE" id="PS00394">
    <property type="entry name" value="DNA_PHOTOLYASES_1_1"/>
    <property type="match status" value="1"/>
</dbReference>
<evidence type="ECO:0000256" key="8">
    <source>
        <dbReference type="ARBA" id="ARBA00031671"/>
    </source>
</evidence>
<evidence type="ECO:0000256" key="1">
    <source>
        <dbReference type="ARBA" id="ARBA00001932"/>
    </source>
</evidence>
<feature type="binding site" evidence="12">
    <location>
        <begin position="377"/>
        <end position="379"/>
    </location>
    <ligand>
        <name>FAD</name>
        <dbReference type="ChEBI" id="CHEBI:57692"/>
    </ligand>
</feature>
<evidence type="ECO:0000313" key="17">
    <source>
        <dbReference type="Proteomes" id="UP000278542"/>
    </source>
</evidence>
<dbReference type="SUPFAM" id="SSF48173">
    <property type="entry name" value="Cryptochrome/photolyase FAD-binding domain"/>
    <property type="match status" value="1"/>
</dbReference>
<dbReference type="SUPFAM" id="SSF52425">
    <property type="entry name" value="Cryptochrome/photolyase, N-terminal domain"/>
    <property type="match status" value="1"/>
</dbReference>
<dbReference type="OrthoDB" id="9772484at2"/>
<comment type="cofactor">
    <cofactor evidence="12">
        <name>FAD</name>
        <dbReference type="ChEBI" id="CHEBI:57692"/>
    </cofactor>
    <text evidence="12">Binds 1 FAD per subunit.</text>
</comment>
<evidence type="ECO:0000256" key="13">
    <source>
        <dbReference type="PIRSR" id="PIRSR602081-2"/>
    </source>
</evidence>
<dbReference type="PANTHER" id="PTHR11455:SF9">
    <property type="entry name" value="CRYPTOCHROME CIRCADIAN CLOCK 5 ISOFORM X1"/>
    <property type="match status" value="1"/>
</dbReference>
<dbReference type="AlphaFoldDB" id="A0A495RK94"/>
<feature type="site" description="Electron transfer via tryptophanyl radical" evidence="13">
    <location>
        <position position="364"/>
    </location>
</feature>
<evidence type="ECO:0000256" key="14">
    <source>
        <dbReference type="RuleBase" id="RU004182"/>
    </source>
</evidence>
<dbReference type="GO" id="GO:0071949">
    <property type="term" value="F:FAD binding"/>
    <property type="evidence" value="ECO:0007669"/>
    <property type="project" value="TreeGrafter"/>
</dbReference>
<dbReference type="Gene3D" id="1.25.40.80">
    <property type="match status" value="1"/>
</dbReference>
<evidence type="ECO:0000313" key="16">
    <source>
        <dbReference type="EMBL" id="RKS87586.1"/>
    </source>
</evidence>
<keyword evidence="16" id="KW-0456">Lyase</keyword>
<evidence type="ECO:0000256" key="11">
    <source>
        <dbReference type="ARBA" id="ARBA00083107"/>
    </source>
</evidence>
<gene>
    <name evidence="16" type="ORF">DES39_0825</name>
</gene>
<dbReference type="InterPro" id="IPR036155">
    <property type="entry name" value="Crypto/Photolyase_N_sf"/>
</dbReference>
<keyword evidence="6 12" id="KW-0274">FAD</keyword>
<feature type="binding site" evidence="12">
    <location>
        <position position="225"/>
    </location>
    <ligand>
        <name>FAD</name>
        <dbReference type="ChEBI" id="CHEBI:57692"/>
    </ligand>
</feature>
<protein>
    <recommendedName>
        <fullName evidence="4">Deoxyribodipyrimidine photo-lyase</fullName>
        <ecNumber evidence="3">4.1.99.3</ecNumber>
    </recommendedName>
    <alternativeName>
        <fullName evidence="8">DNA photolyase</fullName>
    </alternativeName>
    <alternativeName>
        <fullName evidence="11">Photoreactivating enzyme</fullName>
    </alternativeName>
</protein>
<feature type="site" description="Electron transfer via tryptophanyl radical" evidence="13">
    <location>
        <position position="387"/>
    </location>
</feature>
<comment type="cofactor">
    <cofactor evidence="1">
        <name>(6R)-5,10-methylene-5,6,7,8-tetrahydrofolate</name>
        <dbReference type="ChEBI" id="CHEBI:15636"/>
    </cofactor>
</comment>
<feature type="site" description="Electron transfer via tryptophanyl radical" evidence="13">
    <location>
        <position position="311"/>
    </location>
</feature>
<evidence type="ECO:0000256" key="9">
    <source>
        <dbReference type="ARBA" id="ARBA00033999"/>
    </source>
</evidence>
<dbReference type="EC" id="4.1.99.3" evidence="3"/>
<dbReference type="InterPro" id="IPR018394">
    <property type="entry name" value="DNA_photolyase_1_CS_C"/>
</dbReference>
<dbReference type="InterPro" id="IPR002081">
    <property type="entry name" value="Cryptochrome/DNA_photolyase_1"/>
</dbReference>
<evidence type="ECO:0000256" key="6">
    <source>
        <dbReference type="ARBA" id="ARBA00022827"/>
    </source>
</evidence>
<keyword evidence="7 14" id="KW-0157">Chromophore</keyword>
<organism evidence="16 17">
    <name type="scientific">Orbus hercynius</name>
    <dbReference type="NCBI Taxonomy" id="593135"/>
    <lineage>
        <taxon>Bacteria</taxon>
        <taxon>Pseudomonadati</taxon>
        <taxon>Pseudomonadota</taxon>
        <taxon>Gammaproteobacteria</taxon>
        <taxon>Orbales</taxon>
        <taxon>Orbaceae</taxon>
        <taxon>Orbus</taxon>
    </lineage>
</organism>
<evidence type="ECO:0000256" key="10">
    <source>
        <dbReference type="ARBA" id="ARBA00059220"/>
    </source>
</evidence>
<comment type="caution">
    <text evidence="16">The sequence shown here is derived from an EMBL/GenBank/DDBJ whole genome shotgun (WGS) entry which is preliminary data.</text>
</comment>
<evidence type="ECO:0000256" key="5">
    <source>
        <dbReference type="ARBA" id="ARBA00022630"/>
    </source>
</evidence>
<sequence>MATHLVWFRHDLRVTDNTALYQACQDDDAQVIAIYIATPKQWHEHHMSARQAWLIEQHIQHLQKSLAELNIPLLYRQTETFDEVAPIIQAVCQQYQVSDLFYNKQYQWNERQRDKAVTAHLANTDVRIQAFDDAVFFAPGSVLTGAGKMYQVYTPFRHKCCEQLSSQNTTVYAKPKKRISAALSVTTDSITPFSYTTQRVVDFPTGEPRALSCLRDFCQKHVDRYLQQRDYPALDATSHLSAYLALGVLSVRQCFARLQMEYPDLLHATSSGAFGWFSQLLWREFYLHLLFMYPKLSKNKPFIDWTERVQWRENQADFDAWKNGLTGYPIVDAAMRQLNQTGWMHNRLRMIVASFLVKDLLIDWHRGEHYFMSQLIDGDLALNNGGWQWAASTGTDAAPYFRIFNPTTQGERFDPNGQFIRQYLPELALVPDEAIHQPHKWAQSHQVKLDYPAPIVCHAKARLYTLAAFKAAR</sequence>
<dbReference type="PROSITE" id="PS51645">
    <property type="entry name" value="PHR_CRY_ALPHA_BETA"/>
    <property type="match status" value="1"/>
</dbReference>
<dbReference type="RefSeq" id="WP_121144471.1">
    <property type="nucleotide sequence ID" value="NZ_RBWY01000001.1"/>
</dbReference>
<dbReference type="FunFam" id="1.10.579.10:FF:000003">
    <property type="entry name" value="Deoxyribodipyrimidine photo-lyase"/>
    <property type="match status" value="1"/>
</dbReference>
<evidence type="ECO:0000259" key="15">
    <source>
        <dbReference type="PROSITE" id="PS51645"/>
    </source>
</evidence>
<feature type="binding site" evidence="12">
    <location>
        <position position="276"/>
    </location>
    <ligand>
        <name>FAD</name>
        <dbReference type="ChEBI" id="CHEBI:57692"/>
    </ligand>
</feature>
<dbReference type="NCBIfam" id="NF007955">
    <property type="entry name" value="PRK10674.1"/>
    <property type="match status" value="1"/>
</dbReference>
<proteinExistence type="inferred from homology"/>
<dbReference type="GO" id="GO:0003677">
    <property type="term" value="F:DNA binding"/>
    <property type="evidence" value="ECO:0007669"/>
    <property type="project" value="TreeGrafter"/>
</dbReference>
<dbReference type="GO" id="GO:0009416">
    <property type="term" value="P:response to light stimulus"/>
    <property type="evidence" value="ECO:0007669"/>
    <property type="project" value="TreeGrafter"/>
</dbReference>
<dbReference type="Pfam" id="PF03441">
    <property type="entry name" value="FAD_binding_7"/>
    <property type="match status" value="1"/>
</dbReference>
<keyword evidence="17" id="KW-1185">Reference proteome</keyword>
<dbReference type="EMBL" id="RBWY01000001">
    <property type="protein sequence ID" value="RKS87586.1"/>
    <property type="molecule type" value="Genomic_DNA"/>
</dbReference>
<dbReference type="PRINTS" id="PR00147">
    <property type="entry name" value="DNAPHOTLYASE"/>
</dbReference>
<reference evidence="16 17" key="1">
    <citation type="submission" date="2018-10" db="EMBL/GenBank/DDBJ databases">
        <title>Genomic Encyclopedia of Type Strains, Phase IV (KMG-IV): sequencing the most valuable type-strain genomes for metagenomic binning, comparative biology and taxonomic classification.</title>
        <authorList>
            <person name="Goeker M."/>
        </authorList>
    </citation>
    <scope>NUCLEOTIDE SEQUENCE [LARGE SCALE GENOMIC DNA]</scope>
    <source>
        <strain evidence="16 17">DSM 22228</strain>
    </source>
</reference>
<evidence type="ECO:0000256" key="12">
    <source>
        <dbReference type="PIRSR" id="PIRSR602081-1"/>
    </source>
</evidence>
<comment type="similarity">
    <text evidence="2">Belongs to the DNA photolyase class-1 family.</text>
</comment>
<dbReference type="PANTHER" id="PTHR11455">
    <property type="entry name" value="CRYPTOCHROME"/>
    <property type="match status" value="1"/>
</dbReference>
<accession>A0A495RK94</accession>
<evidence type="ECO:0000256" key="2">
    <source>
        <dbReference type="ARBA" id="ARBA00005862"/>
    </source>
</evidence>
<comment type="similarity">
    <text evidence="14">Belongs to the DNA photolyase family.</text>
</comment>
<evidence type="ECO:0000256" key="4">
    <source>
        <dbReference type="ARBA" id="ARBA00014046"/>
    </source>
</evidence>
<dbReference type="Gene3D" id="3.40.50.620">
    <property type="entry name" value="HUPs"/>
    <property type="match status" value="1"/>
</dbReference>
<feature type="binding site" evidence="12">
    <location>
        <begin position="237"/>
        <end position="241"/>
    </location>
    <ligand>
        <name>FAD</name>
        <dbReference type="ChEBI" id="CHEBI:57692"/>
    </ligand>
</feature>
<dbReference type="InterPro" id="IPR036134">
    <property type="entry name" value="Crypto/Photolyase_FAD-like_sf"/>
</dbReference>
<evidence type="ECO:0000256" key="7">
    <source>
        <dbReference type="ARBA" id="ARBA00022991"/>
    </source>
</evidence>
<dbReference type="GO" id="GO:0000719">
    <property type="term" value="P:photoreactive repair"/>
    <property type="evidence" value="ECO:0007669"/>
    <property type="project" value="UniProtKB-ARBA"/>
</dbReference>
<feature type="binding site" evidence="12">
    <location>
        <begin position="279"/>
        <end position="286"/>
    </location>
    <ligand>
        <name>FAD</name>
        <dbReference type="ChEBI" id="CHEBI:57692"/>
    </ligand>
</feature>
<dbReference type="Gene3D" id="1.10.579.10">
    <property type="entry name" value="DNA Cyclobutane Dipyrimidine Photolyase, subunit A, domain 3"/>
    <property type="match status" value="1"/>
</dbReference>